<evidence type="ECO:0000259" key="8">
    <source>
        <dbReference type="SMART" id="SM00576"/>
    </source>
</evidence>
<evidence type="ECO:0000256" key="1">
    <source>
        <dbReference type="ARBA" id="ARBA00004123"/>
    </source>
</evidence>
<dbReference type="Proteomes" id="UP001258017">
    <property type="component" value="Unassembled WGS sequence"/>
</dbReference>
<dbReference type="InterPro" id="IPR006565">
    <property type="entry name" value="BTP"/>
</dbReference>
<dbReference type="Pfam" id="PF07524">
    <property type="entry name" value="Bromo_TP"/>
    <property type="match status" value="1"/>
</dbReference>
<name>A0AAD9RUP5_9HYME</name>
<evidence type="ECO:0000256" key="7">
    <source>
        <dbReference type="SAM" id="MobiDB-lite"/>
    </source>
</evidence>
<accession>A0AAD9RUP5</accession>
<proteinExistence type="inferred from homology"/>
<dbReference type="PANTHER" id="PTHR46469:SF1">
    <property type="entry name" value="TRANSCRIPTION INITIATION FACTOR TFIID SUBUNIT 8"/>
    <property type="match status" value="1"/>
</dbReference>
<dbReference type="GO" id="GO:0005669">
    <property type="term" value="C:transcription factor TFIID complex"/>
    <property type="evidence" value="ECO:0007669"/>
    <property type="project" value="InterPro"/>
</dbReference>
<dbReference type="PANTHER" id="PTHR46469">
    <property type="entry name" value="TRANSCRIPTION INITIATION FACTOR TFIID SUBUNIT 8"/>
    <property type="match status" value="1"/>
</dbReference>
<dbReference type="GO" id="GO:0046982">
    <property type="term" value="F:protein heterodimerization activity"/>
    <property type="evidence" value="ECO:0007669"/>
    <property type="project" value="InterPro"/>
</dbReference>
<evidence type="ECO:0000313" key="9">
    <source>
        <dbReference type="EMBL" id="KAK2586181.1"/>
    </source>
</evidence>
<keyword evidence="4" id="KW-0805">Transcription regulation</keyword>
<organism evidence="9 10">
    <name type="scientific">Odynerus spinipes</name>
    <dbReference type="NCBI Taxonomy" id="1348599"/>
    <lineage>
        <taxon>Eukaryota</taxon>
        <taxon>Metazoa</taxon>
        <taxon>Ecdysozoa</taxon>
        <taxon>Arthropoda</taxon>
        <taxon>Hexapoda</taxon>
        <taxon>Insecta</taxon>
        <taxon>Pterygota</taxon>
        <taxon>Neoptera</taxon>
        <taxon>Endopterygota</taxon>
        <taxon>Hymenoptera</taxon>
        <taxon>Apocrita</taxon>
        <taxon>Aculeata</taxon>
        <taxon>Vespoidea</taxon>
        <taxon>Vespidae</taxon>
        <taxon>Eumeninae</taxon>
        <taxon>Odynerus</taxon>
    </lineage>
</organism>
<comment type="similarity">
    <text evidence="2">Belongs to the TAF8 family.</text>
</comment>
<evidence type="ECO:0000256" key="2">
    <source>
        <dbReference type="ARBA" id="ARBA00008767"/>
    </source>
</evidence>
<reference evidence="9" key="1">
    <citation type="submission" date="2021-08" db="EMBL/GenBank/DDBJ databases">
        <authorList>
            <person name="Misof B."/>
            <person name="Oliver O."/>
            <person name="Podsiadlowski L."/>
            <person name="Donath A."/>
            <person name="Peters R."/>
            <person name="Mayer C."/>
            <person name="Rust J."/>
            <person name="Gunkel S."/>
            <person name="Lesny P."/>
            <person name="Martin S."/>
            <person name="Oeyen J.P."/>
            <person name="Petersen M."/>
            <person name="Panagiotis P."/>
            <person name="Wilbrandt J."/>
            <person name="Tanja T."/>
        </authorList>
    </citation>
    <scope>NUCLEOTIDE SEQUENCE</scope>
    <source>
        <strain evidence="9">GBR_01_08_01A</strain>
        <tissue evidence="9">Thorax + abdomen</tissue>
    </source>
</reference>
<gene>
    <name evidence="9" type="ORF">KPH14_001447</name>
</gene>
<protein>
    <recommendedName>
        <fullName evidence="3">Transcription initiation factor TFIID subunit 8</fullName>
    </recommendedName>
</protein>
<dbReference type="CDD" id="cd22918">
    <property type="entry name" value="HFD_TAF8"/>
    <property type="match status" value="1"/>
</dbReference>
<evidence type="ECO:0000256" key="6">
    <source>
        <dbReference type="ARBA" id="ARBA00023242"/>
    </source>
</evidence>
<dbReference type="CDD" id="cd08049">
    <property type="entry name" value="TAF8"/>
    <property type="match status" value="1"/>
</dbReference>
<dbReference type="AlphaFoldDB" id="A0AAD9RUP5"/>
<dbReference type="EMBL" id="JAIFRP010000014">
    <property type="protein sequence ID" value="KAK2586181.1"/>
    <property type="molecule type" value="Genomic_DNA"/>
</dbReference>
<comment type="caution">
    <text evidence="9">The sequence shown here is derived from an EMBL/GenBank/DDBJ whole genome shotgun (WGS) entry which is preliminary data.</text>
</comment>
<reference evidence="9" key="2">
    <citation type="journal article" date="2023" name="Commun. Biol.">
        <title>Intrasexual cuticular hydrocarbon dimorphism in a wasp sheds light on hydrocarbon biosynthesis genes in Hymenoptera.</title>
        <authorList>
            <person name="Moris V.C."/>
            <person name="Podsiadlowski L."/>
            <person name="Martin S."/>
            <person name="Oeyen J.P."/>
            <person name="Donath A."/>
            <person name="Petersen M."/>
            <person name="Wilbrandt J."/>
            <person name="Misof B."/>
            <person name="Liedtke D."/>
            <person name="Thamm M."/>
            <person name="Scheiner R."/>
            <person name="Schmitt T."/>
            <person name="Niehuis O."/>
        </authorList>
    </citation>
    <scope>NUCLEOTIDE SEQUENCE</scope>
    <source>
        <strain evidence="9">GBR_01_08_01A</strain>
    </source>
</reference>
<dbReference type="SMART" id="SM00576">
    <property type="entry name" value="BTP"/>
    <property type="match status" value="1"/>
</dbReference>
<evidence type="ECO:0000256" key="5">
    <source>
        <dbReference type="ARBA" id="ARBA00023163"/>
    </source>
</evidence>
<evidence type="ECO:0000256" key="3">
    <source>
        <dbReference type="ARBA" id="ARBA00017307"/>
    </source>
</evidence>
<dbReference type="SUPFAM" id="SSF47113">
    <property type="entry name" value="Histone-fold"/>
    <property type="match status" value="1"/>
</dbReference>
<keyword evidence="6" id="KW-0539">Nucleus</keyword>
<feature type="domain" description="Bromodomain associated" evidence="8">
    <location>
        <begin position="6"/>
        <end position="82"/>
    </location>
</feature>
<dbReference type="Pfam" id="PF10406">
    <property type="entry name" value="TAF8_C"/>
    <property type="match status" value="1"/>
</dbReference>
<keyword evidence="10" id="KW-1185">Reference proteome</keyword>
<evidence type="ECO:0000313" key="10">
    <source>
        <dbReference type="Proteomes" id="UP001258017"/>
    </source>
</evidence>
<keyword evidence="5" id="KW-0804">Transcription</keyword>
<dbReference type="InterPro" id="IPR037818">
    <property type="entry name" value="TAF8"/>
</dbReference>
<dbReference type="InterPro" id="IPR009072">
    <property type="entry name" value="Histone-fold"/>
</dbReference>
<evidence type="ECO:0000256" key="4">
    <source>
        <dbReference type="ARBA" id="ARBA00023015"/>
    </source>
</evidence>
<comment type="subcellular location">
    <subcellularLocation>
        <location evidence="1">Nucleus</location>
    </subcellularLocation>
</comment>
<dbReference type="GO" id="GO:0006367">
    <property type="term" value="P:transcription initiation at RNA polymerase II promoter"/>
    <property type="evidence" value="ECO:0007669"/>
    <property type="project" value="TreeGrafter"/>
</dbReference>
<dbReference type="Gene3D" id="1.10.20.10">
    <property type="entry name" value="Histone, subunit A"/>
    <property type="match status" value="1"/>
</dbReference>
<sequence length="337" mass="38547">MDVQVVNTRRKILNHVVCSILVECGYDTCDKQALETLTEMLQSFIVEVGESARNYCELSGRTEPLIADIILALINMGIKLENIEHYGKRSNRTVLPPLQQQTQSKQLNILQAGVKQGHPSHIPSYLPAFPDPHAYIRTPTHKQPVTEYEAIREKAATQKRDIERALTRFIAKTGETHSLFLTEDNSMFPLIACKPQFPSYLSALLPQDQIFETDQDFQFEPSPVKKKKEQKTEETEEGVNVQGEDAEQTSEITAQQDGIDNPYLRPGKIPKNKIPGEYSRRNIYVLKMVTKTQHYYQVVTGYFFVYISVKLAQKKDRILHISKESGYAHLLLWYTST</sequence>
<dbReference type="InterPro" id="IPR019473">
    <property type="entry name" value="TFIID_su8_C"/>
</dbReference>
<feature type="region of interest" description="Disordered" evidence="7">
    <location>
        <begin position="217"/>
        <end position="251"/>
    </location>
</feature>